<comment type="caution">
    <text evidence="4">The sequence shown here is derived from an EMBL/GenBank/DDBJ whole genome shotgun (WGS) entry which is preliminary data.</text>
</comment>
<dbReference type="GO" id="GO:0005829">
    <property type="term" value="C:cytosol"/>
    <property type="evidence" value="ECO:0007669"/>
    <property type="project" value="TreeGrafter"/>
</dbReference>
<dbReference type="Gene3D" id="1.10.1410.20">
    <property type="entry name" value="2'-5'-oligoadenylate synthetase 1, domain 2"/>
    <property type="match status" value="2"/>
</dbReference>
<evidence type="ECO:0000256" key="1">
    <source>
        <dbReference type="ARBA" id="ARBA00009526"/>
    </source>
</evidence>
<feature type="domain" description="2'-5'-oligoadenylate synthetase 1" evidence="3">
    <location>
        <begin position="448"/>
        <end position="516"/>
    </location>
</feature>
<name>A0A2T7PNX5_POMCA</name>
<evidence type="ECO:0000313" key="4">
    <source>
        <dbReference type="EMBL" id="PVD35121.1"/>
    </source>
</evidence>
<accession>A0A2T7PNX5</accession>
<dbReference type="GO" id="GO:0003725">
    <property type="term" value="F:double-stranded RNA binding"/>
    <property type="evidence" value="ECO:0007669"/>
    <property type="project" value="TreeGrafter"/>
</dbReference>
<dbReference type="CDD" id="cd05400">
    <property type="entry name" value="NT_2-5OAS_ClassI-CCAase"/>
    <property type="match status" value="2"/>
</dbReference>
<dbReference type="PANTHER" id="PTHR11258">
    <property type="entry name" value="2-5 OLIGOADENYLATE SYNTHETASE"/>
    <property type="match status" value="1"/>
</dbReference>
<reference evidence="4 5" key="1">
    <citation type="submission" date="2018-04" db="EMBL/GenBank/DDBJ databases">
        <title>The genome of golden apple snail Pomacea canaliculata provides insight into stress tolerance and invasive adaptation.</title>
        <authorList>
            <person name="Liu C."/>
            <person name="Liu B."/>
            <person name="Ren Y."/>
            <person name="Zhang Y."/>
            <person name="Wang H."/>
            <person name="Li S."/>
            <person name="Jiang F."/>
            <person name="Yin L."/>
            <person name="Zhang G."/>
            <person name="Qian W."/>
            <person name="Fan W."/>
        </authorList>
    </citation>
    <scope>NUCLEOTIDE SEQUENCE [LARGE SCALE GENOMIC DNA]</scope>
    <source>
        <strain evidence="4">SZHN2017</strain>
        <tissue evidence="4">Muscle</tissue>
    </source>
</reference>
<dbReference type="Gene3D" id="3.30.460.10">
    <property type="entry name" value="Beta Polymerase, domain 2"/>
    <property type="match status" value="2"/>
</dbReference>
<organism evidence="4 5">
    <name type="scientific">Pomacea canaliculata</name>
    <name type="common">Golden apple snail</name>
    <dbReference type="NCBI Taxonomy" id="400727"/>
    <lineage>
        <taxon>Eukaryota</taxon>
        <taxon>Metazoa</taxon>
        <taxon>Spiralia</taxon>
        <taxon>Lophotrochozoa</taxon>
        <taxon>Mollusca</taxon>
        <taxon>Gastropoda</taxon>
        <taxon>Caenogastropoda</taxon>
        <taxon>Architaenioglossa</taxon>
        <taxon>Ampullarioidea</taxon>
        <taxon>Ampullariidae</taxon>
        <taxon>Pomacea</taxon>
    </lineage>
</organism>
<comment type="similarity">
    <text evidence="1">Belongs to the 2-5A synthase family.</text>
</comment>
<dbReference type="GO" id="GO:0001730">
    <property type="term" value="F:2'-5'-oligoadenylate synthetase activity"/>
    <property type="evidence" value="ECO:0007669"/>
    <property type="project" value="UniProtKB-EC"/>
</dbReference>
<evidence type="ECO:0000313" key="5">
    <source>
        <dbReference type="Proteomes" id="UP000245119"/>
    </source>
</evidence>
<dbReference type="OrthoDB" id="1885901at2759"/>
<dbReference type="SUPFAM" id="SSF81631">
    <property type="entry name" value="PAP/OAS1 substrate-binding domain"/>
    <property type="match status" value="1"/>
</dbReference>
<keyword evidence="5" id="KW-1185">Reference proteome</keyword>
<dbReference type="GO" id="GO:0045071">
    <property type="term" value="P:negative regulation of viral genome replication"/>
    <property type="evidence" value="ECO:0007669"/>
    <property type="project" value="TreeGrafter"/>
</dbReference>
<feature type="domain" description="2'-5'-oligoadenylate synthetase 1" evidence="3">
    <location>
        <begin position="147"/>
        <end position="297"/>
    </location>
</feature>
<dbReference type="InterPro" id="IPR006116">
    <property type="entry name" value="NT_2-5OAS_ClassI-CCAase"/>
</dbReference>
<dbReference type="Pfam" id="PF01909">
    <property type="entry name" value="NTP_transf_2"/>
    <property type="match status" value="2"/>
</dbReference>
<dbReference type="AlphaFoldDB" id="A0A2T7PNX5"/>
<evidence type="ECO:0000259" key="3">
    <source>
        <dbReference type="Pfam" id="PF10421"/>
    </source>
</evidence>
<evidence type="ECO:0000259" key="2">
    <source>
        <dbReference type="Pfam" id="PF01909"/>
    </source>
</evidence>
<dbReference type="SUPFAM" id="SSF81301">
    <property type="entry name" value="Nucleotidyltransferase"/>
    <property type="match status" value="2"/>
</dbReference>
<protein>
    <recommendedName>
        <fullName evidence="6">2'-5' oligoadenylate synthase</fullName>
    </recommendedName>
</protein>
<feature type="domain" description="Polymerase nucleotidyl transferase" evidence="2">
    <location>
        <begin position="47"/>
        <end position="123"/>
    </location>
</feature>
<feature type="domain" description="Polymerase nucleotidyl transferase" evidence="2">
    <location>
        <begin position="346"/>
        <end position="423"/>
    </location>
</feature>
<gene>
    <name evidence="4" type="ORF">C0Q70_06402</name>
</gene>
<dbReference type="InterPro" id="IPR002934">
    <property type="entry name" value="Polymerase_NTP_transf_dom"/>
</dbReference>
<dbReference type="PROSITE" id="PS50152">
    <property type="entry name" value="25A_SYNTH_3"/>
    <property type="match status" value="2"/>
</dbReference>
<dbReference type="InterPro" id="IPR043519">
    <property type="entry name" value="NT_sf"/>
</dbReference>
<dbReference type="GO" id="GO:0005524">
    <property type="term" value="F:ATP binding"/>
    <property type="evidence" value="ECO:0007669"/>
    <property type="project" value="UniProtKB-KW"/>
</dbReference>
<proteinExistence type="inferred from homology"/>
<dbReference type="Proteomes" id="UP000245119">
    <property type="component" value="Linkage Group LG3"/>
</dbReference>
<dbReference type="GO" id="GO:0005654">
    <property type="term" value="C:nucleoplasm"/>
    <property type="evidence" value="ECO:0007669"/>
    <property type="project" value="TreeGrafter"/>
</dbReference>
<dbReference type="InterPro" id="IPR018952">
    <property type="entry name" value="2-5-oligoAdlate_synth_1_dom2/C"/>
</dbReference>
<dbReference type="EMBL" id="PZQS01000003">
    <property type="protein sequence ID" value="PVD35121.1"/>
    <property type="molecule type" value="Genomic_DNA"/>
</dbReference>
<dbReference type="GO" id="GO:0016020">
    <property type="term" value="C:membrane"/>
    <property type="evidence" value="ECO:0007669"/>
    <property type="project" value="TreeGrafter"/>
</dbReference>
<dbReference type="GO" id="GO:0051607">
    <property type="term" value="P:defense response to virus"/>
    <property type="evidence" value="ECO:0007669"/>
    <property type="project" value="TreeGrafter"/>
</dbReference>
<dbReference type="Pfam" id="PF10421">
    <property type="entry name" value="OAS1_C"/>
    <property type="match status" value="2"/>
</dbReference>
<dbReference type="PANTHER" id="PTHR11258:SF7">
    <property type="entry name" value="2'-5'-OLIGOADENYLATE SYNTHASE-LIKE PROTEIN 2"/>
    <property type="match status" value="1"/>
</dbReference>
<sequence>MAPAFRLQAPGESLDSFAQRQITTTPLERTRFGQDVDTFVQILHSQAFCGSYTVKEVVKSGSLGKGTAVRDLADIDLVVFINGLTSIADLQANRGRLLNDLEQKVKNVLGISPVKRTQYSLSFNWNGHKVDILPAFDLLSRYGGSPANIYNAMVQFGPNAALEFSASLAPLQVQFVKPVPEHVKRVIRLLKLWAEERSLNIRSYALELLTIFLWRSRGGGNPGTDFLFYEAIKQLMNCGFLRIAFDDYYNSSYYTRKPPYILDPANPFMNTLHGRPKASHLVSTKAWKVLKTLKQQDERDMGPAFRLQAPGESLDSFAQRQITTTPLERTRFGQDVDTFVQILHFKAFCGSYTVKEVVKSGSLGKGTAVRDLADIDLVVFINGLTSIADLQANRGRLLNDLEQKVKNVLGISPVKRTQYSLSFNWNGHKVDILPAFDLLSRYGGSPADIYNAMVQFGPNAALEFSASLAPLQVQFVKPVPEHVKRVIRLLKLWAEENGLNIRSYTLELLTIFLWRSRGGGNPGTDFLFYEAIKQLVCCGSLRIAFGDNYNSSFYTR</sequence>
<evidence type="ECO:0008006" key="6">
    <source>
        <dbReference type="Google" id="ProtNLM"/>
    </source>
</evidence>